<dbReference type="STRING" id="888268.A0A1E5VJE2"/>
<dbReference type="Pfam" id="PF14303">
    <property type="entry name" value="NAM-associated"/>
    <property type="match status" value="1"/>
</dbReference>
<comment type="caution">
    <text evidence="3">The sequence shown here is derived from an EMBL/GenBank/DDBJ whole genome shotgun (WGS) entry which is preliminary data.</text>
</comment>
<evidence type="ECO:0000313" key="3">
    <source>
        <dbReference type="EMBL" id="OEL25217.1"/>
    </source>
</evidence>
<protein>
    <recommendedName>
        <fullName evidence="2">No apical meristem-associated C-terminal domain-containing protein</fullName>
    </recommendedName>
</protein>
<dbReference type="PANTHER" id="PTHR45125">
    <property type="entry name" value="F21J9.4-RELATED"/>
    <property type="match status" value="1"/>
</dbReference>
<organism evidence="3 4">
    <name type="scientific">Dichanthelium oligosanthes</name>
    <dbReference type="NCBI Taxonomy" id="888268"/>
    <lineage>
        <taxon>Eukaryota</taxon>
        <taxon>Viridiplantae</taxon>
        <taxon>Streptophyta</taxon>
        <taxon>Embryophyta</taxon>
        <taxon>Tracheophyta</taxon>
        <taxon>Spermatophyta</taxon>
        <taxon>Magnoliopsida</taxon>
        <taxon>Liliopsida</taxon>
        <taxon>Poales</taxon>
        <taxon>Poaceae</taxon>
        <taxon>PACMAD clade</taxon>
        <taxon>Panicoideae</taxon>
        <taxon>Panicodae</taxon>
        <taxon>Paniceae</taxon>
        <taxon>Dichantheliinae</taxon>
        <taxon>Dichanthelium</taxon>
    </lineage>
</organism>
<dbReference type="InterPro" id="IPR029466">
    <property type="entry name" value="NAM-associated_C"/>
</dbReference>
<name>A0A1E5VJE2_9POAL</name>
<feature type="region of interest" description="Disordered" evidence="1">
    <location>
        <begin position="1"/>
        <end position="20"/>
    </location>
</feature>
<dbReference type="AlphaFoldDB" id="A0A1E5VJE2"/>
<dbReference type="EMBL" id="LWDX02037803">
    <property type="protein sequence ID" value="OEL25217.1"/>
    <property type="molecule type" value="Genomic_DNA"/>
</dbReference>
<proteinExistence type="predicted"/>
<dbReference type="PANTHER" id="PTHR45125:SF3">
    <property type="entry name" value="NO-APICAL-MERISTEM-ASSOCIATED CARBOXY-TERMINAL DOMAIN PROTEIN"/>
    <property type="match status" value="1"/>
</dbReference>
<evidence type="ECO:0000256" key="1">
    <source>
        <dbReference type="SAM" id="MobiDB-lite"/>
    </source>
</evidence>
<evidence type="ECO:0000259" key="2">
    <source>
        <dbReference type="Pfam" id="PF14303"/>
    </source>
</evidence>
<reference evidence="3 4" key="1">
    <citation type="submission" date="2016-09" db="EMBL/GenBank/DDBJ databases">
        <title>The draft genome of Dichanthelium oligosanthes: A C3 panicoid grass species.</title>
        <authorList>
            <person name="Studer A.J."/>
            <person name="Schnable J.C."/>
            <person name="Brutnell T.P."/>
        </authorList>
    </citation>
    <scope>NUCLEOTIDE SEQUENCE [LARGE SCALE GENOMIC DNA]</scope>
    <source>
        <strain evidence="4">cv. Kellogg 1175</strain>
        <tissue evidence="3">Leaf</tissue>
    </source>
</reference>
<feature type="compositionally biased region" description="Low complexity" evidence="1">
    <location>
        <begin position="192"/>
        <end position="201"/>
    </location>
</feature>
<dbReference type="OrthoDB" id="691632at2759"/>
<accession>A0A1E5VJE2</accession>
<feature type="region of interest" description="Disordered" evidence="1">
    <location>
        <begin position="146"/>
        <end position="201"/>
    </location>
</feature>
<feature type="compositionally biased region" description="Polar residues" evidence="1">
    <location>
        <begin position="148"/>
        <end position="158"/>
    </location>
</feature>
<evidence type="ECO:0000313" key="4">
    <source>
        <dbReference type="Proteomes" id="UP000095767"/>
    </source>
</evidence>
<feature type="domain" description="No apical meristem-associated C-terminal" evidence="2">
    <location>
        <begin position="125"/>
        <end position="278"/>
    </location>
</feature>
<sequence>MVQPTKGKGRVKTAAKKPKQPNFVMNEDMTLCSAWLNVSLDPIASNGQRRDSFWNRIAMKYNAEKDDVYSTRTVRSLQGHWKDIKEQVSKFEGYYLKVHRENRSGHVDADKTTEAMTLYNSVEAKPFIFLHCWKLLREQPKWTDLQDKASQADTQADTEANDGDSVSHGQGSASVAGTKRPMGRDSSKAAKKASSSQSVGQSSDEFAGLLSSLHVEKLALIREHTIDVRHQLQELIQIDKEKLALKSELVTLKRTQEDERILGIDLNTVTPMQRVMLAKLQHQVLARWSASEGGSASPCR</sequence>
<feature type="compositionally biased region" description="Basic residues" evidence="1">
    <location>
        <begin position="7"/>
        <end position="19"/>
    </location>
</feature>
<keyword evidence="4" id="KW-1185">Reference proteome</keyword>
<gene>
    <name evidence="3" type="ORF">BAE44_0013764</name>
</gene>
<dbReference type="Proteomes" id="UP000095767">
    <property type="component" value="Unassembled WGS sequence"/>
</dbReference>